<organism evidence="1 2">
    <name type="scientific">Batillaria attramentaria</name>
    <dbReference type="NCBI Taxonomy" id="370345"/>
    <lineage>
        <taxon>Eukaryota</taxon>
        <taxon>Metazoa</taxon>
        <taxon>Spiralia</taxon>
        <taxon>Lophotrochozoa</taxon>
        <taxon>Mollusca</taxon>
        <taxon>Gastropoda</taxon>
        <taxon>Caenogastropoda</taxon>
        <taxon>Sorbeoconcha</taxon>
        <taxon>Cerithioidea</taxon>
        <taxon>Batillariidae</taxon>
        <taxon>Batillaria</taxon>
    </lineage>
</organism>
<evidence type="ECO:0000313" key="1">
    <source>
        <dbReference type="EMBL" id="KAK7506199.1"/>
    </source>
</evidence>
<gene>
    <name evidence="1" type="ORF">BaRGS_00002311</name>
</gene>
<sequence length="63" mass="7075">MGSLFFSDKDHQGDGVQTDCYLLGQFVDDDLSRSSIIPPFHHAFCSELGQHTTRLTNFQQTAL</sequence>
<evidence type="ECO:0000313" key="2">
    <source>
        <dbReference type="Proteomes" id="UP001519460"/>
    </source>
</evidence>
<proteinExistence type="predicted"/>
<dbReference type="EMBL" id="JACVVK020000007">
    <property type="protein sequence ID" value="KAK7506199.1"/>
    <property type="molecule type" value="Genomic_DNA"/>
</dbReference>
<keyword evidence="2" id="KW-1185">Reference proteome</keyword>
<feature type="non-terminal residue" evidence="1">
    <location>
        <position position="63"/>
    </location>
</feature>
<reference evidence="1 2" key="1">
    <citation type="journal article" date="2023" name="Sci. Data">
        <title>Genome assembly of the Korean intertidal mud-creeper Batillaria attramentaria.</title>
        <authorList>
            <person name="Patra A.K."/>
            <person name="Ho P.T."/>
            <person name="Jun S."/>
            <person name="Lee S.J."/>
            <person name="Kim Y."/>
            <person name="Won Y.J."/>
        </authorList>
    </citation>
    <scope>NUCLEOTIDE SEQUENCE [LARGE SCALE GENOMIC DNA]</scope>
    <source>
        <strain evidence="1">Wonlab-2016</strain>
    </source>
</reference>
<dbReference type="Proteomes" id="UP001519460">
    <property type="component" value="Unassembled WGS sequence"/>
</dbReference>
<comment type="caution">
    <text evidence="1">The sequence shown here is derived from an EMBL/GenBank/DDBJ whole genome shotgun (WGS) entry which is preliminary data.</text>
</comment>
<name>A0ABD0M4A5_9CAEN</name>
<protein>
    <submittedName>
        <fullName evidence="1">Uncharacterized protein</fullName>
    </submittedName>
</protein>
<dbReference type="AlphaFoldDB" id="A0ABD0M4A5"/>
<accession>A0ABD0M4A5</accession>